<dbReference type="EMBL" id="JACLAN010000006">
    <property type="protein sequence ID" value="MBC8674087.1"/>
    <property type="molecule type" value="Genomic_DNA"/>
</dbReference>
<evidence type="ECO:0000313" key="1">
    <source>
        <dbReference type="EMBL" id="MBC8674087.1"/>
    </source>
</evidence>
<name>A0A926FP18_AERHY</name>
<organism evidence="1">
    <name type="scientific">Aeromonas hydrophila</name>
    <dbReference type="NCBI Taxonomy" id="644"/>
    <lineage>
        <taxon>Bacteria</taxon>
        <taxon>Pseudomonadati</taxon>
        <taxon>Pseudomonadota</taxon>
        <taxon>Gammaproteobacteria</taxon>
        <taxon>Aeromonadales</taxon>
        <taxon>Aeromonadaceae</taxon>
        <taxon>Aeromonas</taxon>
    </lineage>
</organism>
<reference evidence="1" key="1">
    <citation type="submission" date="2020-07" db="EMBL/GenBank/DDBJ databases">
        <title>Carbapenem Resistant Aeromonas hydrophila Carrying blacphA7 Isolated from Two Solid Organ Transplant Patients.</title>
        <authorList>
            <person name="Hilt E."/>
            <person name="Fitzwater S.P."/>
            <person name="Ward K."/>
            <person name="De St Maurice A."/>
            <person name="Chandrasekaran S."/>
            <person name="Garner O.B."/>
            <person name="Yang S."/>
        </authorList>
    </citation>
    <scope>NUCLEOTIDE SEQUENCE</scope>
    <source>
        <strain evidence="1">B-1</strain>
    </source>
</reference>
<gene>
    <name evidence="1" type="ORF">H2136_13525</name>
</gene>
<sequence>MAPLRIGVNNQHSIAIISIPYSRRNLLFYCAYVVKPRTLCRMHKVPKFRRIVKICRISPKFIDPTAQQDKFCRLFFGYGGQAAGKQEAGTRAGAPVCGRQRAANRW</sequence>
<comment type="caution">
    <text evidence="1">The sequence shown here is derived from an EMBL/GenBank/DDBJ whole genome shotgun (WGS) entry which is preliminary data.</text>
</comment>
<accession>A0A926FP18</accession>
<protein>
    <submittedName>
        <fullName evidence="1">Uncharacterized protein</fullName>
    </submittedName>
</protein>
<dbReference type="AlphaFoldDB" id="A0A926FP18"/>
<proteinExistence type="predicted"/>